<dbReference type="Pfam" id="PF09462">
    <property type="entry name" value="Mus7"/>
    <property type="match status" value="1"/>
</dbReference>
<feature type="coiled-coil region" evidence="1">
    <location>
        <begin position="1576"/>
        <end position="1610"/>
    </location>
</feature>
<feature type="region of interest" description="Disordered" evidence="2">
    <location>
        <begin position="566"/>
        <end position="585"/>
    </location>
</feature>
<evidence type="ECO:0000313" key="3">
    <source>
        <dbReference type="EMBL" id="KAH8699260.1"/>
    </source>
</evidence>
<accession>A0AAD4KSC2</accession>
<feature type="compositionally biased region" description="Polar residues" evidence="2">
    <location>
        <begin position="110"/>
        <end position="120"/>
    </location>
</feature>
<dbReference type="PANTHER" id="PTHR28122:SF1">
    <property type="entry name" value="E3 UBIQUITIN-PROTEIN LIGASE SUBSTRATE RECEPTOR MMS22"/>
    <property type="match status" value="1"/>
</dbReference>
<feature type="compositionally biased region" description="Polar residues" evidence="2">
    <location>
        <begin position="538"/>
        <end position="549"/>
    </location>
</feature>
<evidence type="ECO:0000256" key="1">
    <source>
        <dbReference type="SAM" id="Coils"/>
    </source>
</evidence>
<keyword evidence="1" id="KW-0175">Coiled coil</keyword>
<feature type="region of interest" description="Disordered" evidence="2">
    <location>
        <begin position="658"/>
        <end position="688"/>
    </location>
</feature>
<evidence type="ECO:0000256" key="2">
    <source>
        <dbReference type="SAM" id="MobiDB-lite"/>
    </source>
</evidence>
<feature type="compositionally biased region" description="Polar residues" evidence="2">
    <location>
        <begin position="61"/>
        <end position="86"/>
    </location>
</feature>
<name>A0AAD4KSC2_9EURO</name>
<sequence length="1975" mass="224076">EDLHSSLGIPDDILRELSQPTRRSLRQRNPIQLHPYLVEDVKYRGLLKGAGIQPVQIAVVNSNPSQPQNDSQEFTIDSVEPPNSSPADFMFPPSPLPDSNRSPRSDEQNQRPLSLSQNALKDNHLESYVSKRRKMSHIKGSKTHAPKQISVEVVIDNTKRLEDLEMASIDAPTSPPGSRGLSAGGIVHPVGFQFPQGFDPPLSMLTPVPAIQTDLNDEVEVDTPVEVLDEAPIPEAGSTSGDNTQWVVDDQMKRVQRRIKGILPASWLRLDFKQNSDKPTKGFLKKQQEPQASQAGPAKGVARKITRTKSEAIDSSLQKSHHEISVDSSSSGDEFVRQGYAEEAPTDLVGFDDYSFNNIYDEMDYDIPEDNHIDDIFPPVPKSPSKSKKSRSNNLKTYSARRKNQFSRIALQQRIRTEAALPRHPQPKRKAQAPILGVLDAPDVAECPRKEQPHFLRIAARQARSRLDQGRSNPHHKVIKLVSREDTEDTNKVLQAWKSGIIKKSRLPVPKIQKSVVRRPRVGILKIKRHNTKDHQRSSAGVNQPTIPASSRELAESGSNFNRETPALPVVSPVHNRSDNTVSAKTSYPGGKWVFPREFGISSSTRNLSRMAEFESSSQAGNSNIPFGTPLAALKPKYRYPQSRNNFGQGPALNRFLTATPSTKPSPAEDTRQIRLLSRNRNEKRERIPRKRTPTRFEMENIDNGPNIYIISESRSDSAVSSDGFKTSSVLGELENYNTLPVDFNITPLRAGTYFHDSTFLRNDFARTLSIGHRDLNQNAGIAPIHLKNQTFRWGAWNDTVSTELGYVFEVMMQTSIVQDSKSEPLLTMHTELQTFESVIRYVTDKLFFIDSFDRIAFVDRAIYLSSKLRNYVQVALPLKDDVQKRCLKLASLNIVFANQIRQIADHSLVSRSNLENTLNLVKDLSQQILFLVLDKAGIVEILQLYKDSKSTERRDAGVRGNFTSVEGYVLVFQILKSSDMFKQWFQEIILSVTEIMHFPQDVHSLENTWRAIFTILPLNEIDIFGIGRPGSRFHGKHDNWPVVQRLVGNVLSAYDPDSKFPASYINYCCLLFHRCFALMTSWGWRDCKPILDTLFDFFTKHMMYNLKSEETFGSPSFLDHLESNPSLDVQPGDSCFHIFLKILGCGLKYLSGIYDNKKISNISWRFLPNHGRAYPKEKPLRYDDLDALRNHHDLLCTLYWALPDDYRPRLETLRGLVDPATSHLETCNLSINSWRRLCLFKLSTGEDISGLEPFANWYEHFASELVQQHVLARTEAEEQANGQVLFSKELVELTIAQNQGQIESLLCFTLTAMNASIKSAISLKHANSLITGVPFGRFLSLFNPAQPRIDRVIKDTLQLIVTFIDKDPALGTTLVGSVANDDSREYGDWSATEEIYDMQKHNDVVSYLKDVVQPHILQLISNCFGDDRCPEDTLLLKVTECWSCLACVLVRHRLHSWDSYLNRYGKHSWTALRTTPQTQRFMPQFLASCIAKDRSFYTECRMKILVMWMSCLVERTSLLKHQNYLTETVVNANKTSPLFQNLPFARDIKDDCYRVPLSDFTNRRITLISTLLWNMREHLHNLEDSDQELKNAQEEYRELIIALMTSMKEKYQELERLDKSAQGQYVEFVHRIVGLMQQHSQTMCPIDKFFMDPISFPQPVNDPTYIVDRLKGYGFGLRLSPEKWAKQLIMFVQSVSEKTAVDGQQDRLVDQLCTCTAETYEAGSAEKPSLRSFLLQCVFPAYIECSLRKAAWIFAWPILKAISRIFDDLVYEMDANDSSCILSVNGMVEAIFQSIYDSMSLIVDHPGLVEEPYVLVTLQCYVDVITSSLPIIDYMKRTSVVNIRIIALVKMLHKHILFAVTTLIDPSMAVDPNAEDALLEAPSSESLCSAFFVNSLSFAAEEFQTWLNTKWSINEGKIFFRQGDLLKELNIGIVTSSEVGHIECATTALFDTIEIFLARIKLLDLLDGIDSNQI</sequence>
<dbReference type="PANTHER" id="PTHR28122">
    <property type="entry name" value="E3 UBIQUITIN-PROTEIN LIGASE SUBSTRATE RECEPTOR MMS22"/>
    <property type="match status" value="1"/>
</dbReference>
<feature type="non-terminal residue" evidence="3">
    <location>
        <position position="1"/>
    </location>
</feature>
<dbReference type="EMBL" id="JAJTJA010000005">
    <property type="protein sequence ID" value="KAH8699260.1"/>
    <property type="molecule type" value="Genomic_DNA"/>
</dbReference>
<dbReference type="GO" id="GO:0031297">
    <property type="term" value="P:replication fork processing"/>
    <property type="evidence" value="ECO:0007669"/>
    <property type="project" value="InterPro"/>
</dbReference>
<feature type="region of interest" description="Disordered" evidence="2">
    <location>
        <begin position="61"/>
        <end position="122"/>
    </location>
</feature>
<reference evidence="3" key="1">
    <citation type="submission" date="2021-12" db="EMBL/GenBank/DDBJ databases">
        <title>Convergent genome expansion in fungi linked to evolution of root-endophyte symbiosis.</title>
        <authorList>
            <consortium name="DOE Joint Genome Institute"/>
            <person name="Ke Y.-H."/>
            <person name="Bonito G."/>
            <person name="Liao H.-L."/>
            <person name="Looney B."/>
            <person name="Rojas-Flechas A."/>
            <person name="Nash J."/>
            <person name="Hameed K."/>
            <person name="Schadt C."/>
            <person name="Martin F."/>
            <person name="Crous P.W."/>
            <person name="Miettinen O."/>
            <person name="Magnuson J.K."/>
            <person name="Labbe J."/>
            <person name="Jacobson D."/>
            <person name="Doktycz M.J."/>
            <person name="Veneault-Fourrey C."/>
            <person name="Kuo A."/>
            <person name="Mondo S."/>
            <person name="Calhoun S."/>
            <person name="Riley R."/>
            <person name="Ohm R."/>
            <person name="LaButti K."/>
            <person name="Andreopoulos B."/>
            <person name="Pangilinan J."/>
            <person name="Nolan M."/>
            <person name="Tritt A."/>
            <person name="Clum A."/>
            <person name="Lipzen A."/>
            <person name="Daum C."/>
            <person name="Barry K."/>
            <person name="Grigoriev I.V."/>
            <person name="Vilgalys R."/>
        </authorList>
    </citation>
    <scope>NUCLEOTIDE SEQUENCE</scope>
    <source>
        <strain evidence="3">PMI_201</strain>
    </source>
</reference>
<dbReference type="GeneID" id="70241286"/>
<proteinExistence type="predicted"/>
<dbReference type="GO" id="GO:0000724">
    <property type="term" value="P:double-strand break repair via homologous recombination"/>
    <property type="evidence" value="ECO:0007669"/>
    <property type="project" value="TreeGrafter"/>
</dbReference>
<comment type="caution">
    <text evidence="3">The sequence shown here is derived from an EMBL/GenBank/DDBJ whole genome shotgun (WGS) entry which is preliminary data.</text>
</comment>
<keyword evidence="4" id="KW-1185">Reference proteome</keyword>
<feature type="region of interest" description="Disordered" evidence="2">
    <location>
        <begin position="278"/>
        <end position="332"/>
    </location>
</feature>
<evidence type="ECO:0000313" key="4">
    <source>
        <dbReference type="Proteomes" id="UP001201262"/>
    </source>
</evidence>
<gene>
    <name evidence="3" type="ORF">BGW36DRAFT_293451</name>
</gene>
<dbReference type="Proteomes" id="UP001201262">
    <property type="component" value="Unassembled WGS sequence"/>
</dbReference>
<dbReference type="InterPro" id="IPR019021">
    <property type="entry name" value="Mms22"/>
</dbReference>
<dbReference type="GO" id="GO:0035361">
    <property type="term" value="C:Cul8-RING ubiquitin ligase complex"/>
    <property type="evidence" value="ECO:0007669"/>
    <property type="project" value="TreeGrafter"/>
</dbReference>
<dbReference type="RefSeq" id="XP_046073724.1">
    <property type="nucleotide sequence ID" value="XM_046210999.1"/>
</dbReference>
<feature type="region of interest" description="Disordered" evidence="2">
    <location>
        <begin position="531"/>
        <end position="559"/>
    </location>
</feature>
<dbReference type="GO" id="GO:0005634">
    <property type="term" value="C:nucleus"/>
    <property type="evidence" value="ECO:0007669"/>
    <property type="project" value="InterPro"/>
</dbReference>
<feature type="region of interest" description="Disordered" evidence="2">
    <location>
        <begin position="370"/>
        <end position="399"/>
    </location>
</feature>
<organism evidence="3 4">
    <name type="scientific">Talaromyces proteolyticus</name>
    <dbReference type="NCBI Taxonomy" id="1131652"/>
    <lineage>
        <taxon>Eukaryota</taxon>
        <taxon>Fungi</taxon>
        <taxon>Dikarya</taxon>
        <taxon>Ascomycota</taxon>
        <taxon>Pezizomycotina</taxon>
        <taxon>Eurotiomycetes</taxon>
        <taxon>Eurotiomycetidae</taxon>
        <taxon>Eurotiales</taxon>
        <taxon>Trichocomaceae</taxon>
        <taxon>Talaromyces</taxon>
        <taxon>Talaromyces sect. Bacilispori</taxon>
    </lineage>
</organism>
<protein>
    <submittedName>
        <fullName evidence="3">Mus7/MMS22 family-domain-containing protein</fullName>
    </submittedName>
</protein>